<dbReference type="EMBL" id="DNZF01000027">
    <property type="protein sequence ID" value="HBK52521.1"/>
    <property type="molecule type" value="Genomic_DNA"/>
</dbReference>
<dbReference type="PANTHER" id="PTHR11241:SF0">
    <property type="entry name" value="DEOXYURIDINE 5'-TRIPHOSPHATE NUCLEOTIDOHYDROLASE"/>
    <property type="match status" value="1"/>
</dbReference>
<evidence type="ECO:0000256" key="1">
    <source>
        <dbReference type="ARBA" id="ARBA00006581"/>
    </source>
</evidence>
<dbReference type="GO" id="GO:0000287">
    <property type="term" value="F:magnesium ion binding"/>
    <property type="evidence" value="ECO:0007669"/>
    <property type="project" value="InterPro"/>
</dbReference>
<accession>A0A354YV06</accession>
<dbReference type="Proteomes" id="UP000263273">
    <property type="component" value="Unassembled WGS sequence"/>
</dbReference>
<proteinExistence type="inferred from homology"/>
<evidence type="ECO:0000313" key="8">
    <source>
        <dbReference type="Proteomes" id="UP000263273"/>
    </source>
</evidence>
<name>A0A354YV06_9FIRM</name>
<dbReference type="InterPro" id="IPR029054">
    <property type="entry name" value="dUTPase-like"/>
</dbReference>
<dbReference type="Gene3D" id="2.70.40.10">
    <property type="match status" value="1"/>
</dbReference>
<dbReference type="AlphaFoldDB" id="A0A354YV06"/>
<sequence length="129" mass="13868">MTAINVKFKKLVDWAKIPEYETRGAAGCDLAVAIQEEIILYPSEIRILPTGLAMMIPPGYEAQIRSRAGMAGKGIVVANAPGTIDSDHNGEVKILLLNVTDKPIRVLPGQKVAQIVFAPVVQAIFSSDI</sequence>
<dbReference type="PANTHER" id="PTHR11241">
    <property type="entry name" value="DEOXYURIDINE 5'-TRIPHOSPHATE NUCLEOTIDOHYDROLASE"/>
    <property type="match status" value="1"/>
</dbReference>
<gene>
    <name evidence="7" type="ORF">DDZ44_01100</name>
</gene>
<dbReference type="EC" id="3.6.1.23" evidence="2"/>
<dbReference type="InterPro" id="IPR033704">
    <property type="entry name" value="dUTPase_trimeric"/>
</dbReference>
<dbReference type="NCBIfam" id="TIGR00576">
    <property type="entry name" value="dut"/>
    <property type="match status" value="1"/>
</dbReference>
<keyword evidence="4" id="KW-0546">Nucleotide metabolism</keyword>
<keyword evidence="3" id="KW-0378">Hydrolase</keyword>
<evidence type="ECO:0000313" key="7">
    <source>
        <dbReference type="EMBL" id="HBK52521.1"/>
    </source>
</evidence>
<dbReference type="STRING" id="378794.GCA_001570625_02878"/>
<evidence type="ECO:0000256" key="4">
    <source>
        <dbReference type="ARBA" id="ARBA00023080"/>
    </source>
</evidence>
<comment type="caution">
    <text evidence="7">The sequence shown here is derived from an EMBL/GenBank/DDBJ whole genome shotgun (WGS) entry which is preliminary data.</text>
</comment>
<organism evidence="7 8">
    <name type="scientific">Syntrophomonas wolfei</name>
    <dbReference type="NCBI Taxonomy" id="863"/>
    <lineage>
        <taxon>Bacteria</taxon>
        <taxon>Bacillati</taxon>
        <taxon>Bacillota</taxon>
        <taxon>Clostridia</taxon>
        <taxon>Eubacteriales</taxon>
        <taxon>Syntrophomonadaceae</taxon>
        <taxon>Syntrophomonas</taxon>
    </lineage>
</organism>
<dbReference type="GO" id="GO:0004170">
    <property type="term" value="F:dUTP diphosphatase activity"/>
    <property type="evidence" value="ECO:0007669"/>
    <property type="project" value="UniProtKB-EC"/>
</dbReference>
<dbReference type="Pfam" id="PF00692">
    <property type="entry name" value="dUTPase"/>
    <property type="match status" value="1"/>
</dbReference>
<dbReference type="SUPFAM" id="SSF51283">
    <property type="entry name" value="dUTPase-like"/>
    <property type="match status" value="1"/>
</dbReference>
<dbReference type="GO" id="GO:0046081">
    <property type="term" value="P:dUTP catabolic process"/>
    <property type="evidence" value="ECO:0007669"/>
    <property type="project" value="InterPro"/>
</dbReference>
<evidence type="ECO:0000256" key="2">
    <source>
        <dbReference type="ARBA" id="ARBA00012379"/>
    </source>
</evidence>
<reference evidence="7 8" key="1">
    <citation type="journal article" date="2018" name="Nat. Biotechnol.">
        <title>A standardized bacterial taxonomy based on genome phylogeny substantially revises the tree of life.</title>
        <authorList>
            <person name="Parks D.H."/>
            <person name="Chuvochina M."/>
            <person name="Waite D.W."/>
            <person name="Rinke C."/>
            <person name="Skarshewski A."/>
            <person name="Chaumeil P.A."/>
            <person name="Hugenholtz P."/>
        </authorList>
    </citation>
    <scope>NUCLEOTIDE SEQUENCE [LARGE SCALE GENOMIC DNA]</scope>
    <source>
        <strain evidence="7">UBA10948</strain>
    </source>
</reference>
<comment type="catalytic activity">
    <reaction evidence="5">
        <text>dUTP + H2O = dUMP + diphosphate + H(+)</text>
        <dbReference type="Rhea" id="RHEA:10248"/>
        <dbReference type="ChEBI" id="CHEBI:15377"/>
        <dbReference type="ChEBI" id="CHEBI:15378"/>
        <dbReference type="ChEBI" id="CHEBI:33019"/>
        <dbReference type="ChEBI" id="CHEBI:61555"/>
        <dbReference type="ChEBI" id="CHEBI:246422"/>
        <dbReference type="EC" id="3.6.1.23"/>
    </reaction>
</comment>
<dbReference type="InterPro" id="IPR036157">
    <property type="entry name" value="dUTPase-like_sf"/>
</dbReference>
<dbReference type="NCBIfam" id="NF001862">
    <property type="entry name" value="PRK00601.1"/>
    <property type="match status" value="1"/>
</dbReference>
<dbReference type="RefSeq" id="WP_061215270.1">
    <property type="nucleotide sequence ID" value="NZ_DCDX01000160.1"/>
</dbReference>
<dbReference type="GO" id="GO:0006226">
    <property type="term" value="P:dUMP biosynthetic process"/>
    <property type="evidence" value="ECO:0007669"/>
    <property type="project" value="InterPro"/>
</dbReference>
<evidence type="ECO:0000256" key="5">
    <source>
        <dbReference type="ARBA" id="ARBA00047686"/>
    </source>
</evidence>
<evidence type="ECO:0000259" key="6">
    <source>
        <dbReference type="Pfam" id="PF00692"/>
    </source>
</evidence>
<dbReference type="InterPro" id="IPR008181">
    <property type="entry name" value="dUTPase"/>
</dbReference>
<evidence type="ECO:0000256" key="3">
    <source>
        <dbReference type="ARBA" id="ARBA00022801"/>
    </source>
</evidence>
<comment type="similarity">
    <text evidence="1">Belongs to the dUTPase family.</text>
</comment>
<feature type="domain" description="dUTPase-like" evidence="6">
    <location>
        <begin position="15"/>
        <end position="123"/>
    </location>
</feature>
<protein>
    <recommendedName>
        <fullName evidence="2">dUTP diphosphatase</fullName>
        <ecNumber evidence="2">3.6.1.23</ecNumber>
    </recommendedName>
</protein>
<dbReference type="CDD" id="cd07557">
    <property type="entry name" value="trimeric_dUTPase"/>
    <property type="match status" value="1"/>
</dbReference>